<dbReference type="PANTHER" id="PTHR38812:SF2">
    <property type="entry name" value="MU-LIKE PROPHAGE FLUMU PROTEIN GP42"/>
    <property type="match status" value="1"/>
</dbReference>
<dbReference type="PATRIC" id="fig|652.5.peg.2039"/>
<evidence type="ECO:0000259" key="3">
    <source>
        <dbReference type="Pfam" id="PF20155"/>
    </source>
</evidence>
<reference evidence="4 5" key="2">
    <citation type="journal article" date="2016" name="Genome Announc.">
        <title>Complete Genome Sequence of the Highly Virulent Aeromonas schubertii Strain WL1483, Isolated from Diseased Snakehead Fish (Channa argus) in China.</title>
        <authorList>
            <person name="Liu L."/>
            <person name="Li N."/>
            <person name="Zhang D."/>
            <person name="Fu X."/>
            <person name="Shi C."/>
            <person name="Lin Q."/>
            <person name="Hao G."/>
        </authorList>
    </citation>
    <scope>NUCLEOTIDE SEQUENCE [LARGE SCALE GENOMIC DNA]</scope>
    <source>
        <strain evidence="4 5">WL1483</strain>
    </source>
</reference>
<gene>
    <name evidence="4" type="ORF">WL1483_220</name>
</gene>
<reference evidence="5" key="1">
    <citation type="submission" date="2015-10" db="EMBL/GenBank/DDBJ databases">
        <title>Complete Genome Sequence of Aeromonas schubertii strain WL1483.</title>
        <authorList>
            <person name="Liu L."/>
        </authorList>
    </citation>
    <scope>NUCLEOTIDE SEQUENCE [LARGE SCALE GENOMIC DNA]</scope>
    <source>
        <strain evidence="5">WL1483</strain>
    </source>
</reference>
<sequence>MSTSTTLKLALELAAKVTGREDLAALAGEVQELGPISDETAAETAQLAETLESLSRQQTLIQQFNDSKAALTQLELATVLSRDKLEQLRREQQAGSGDAKVLAEQERLLASEVKQLERQLVVQSASHTRLHAGLKQSGLDTKNLAQEQQRLQRELTKSIAQTERLGRELSQGSQQAGGLQGAIGSLTGRLVALAGTWFGIQTLTTQLMAMFQTGDQAERLDVQLKAVMGSIAGGKEASAWIQDFAKNTPLQLSEVTQVFVRLKAFGIDPMAGAMQGIVDQAFKLGGGFEEVQGISLALGQAWAKQKLQGEEILQLIERGVPVWQMLEQVTGKNTAELQKLSEAGKLGRETISALMNEIASQSRGAAADNMSLLSGLISNAQDNLAKFYRMVAENGALAWLKNQLANLNAEFEVMAKDGLLQAWAKRLSDGFITMGETLKSLIQTLYEWRTALTVLAQAWVGLKIAGWMGDLRSLYAQFIAMPVAAATAAGGMTTAGTAAAGAAIGVRVLGAAVKGLLAAVAVESIIQITQFASALRQLVQAELALREAQGLRSETQARLNGQFAALSTELGFAITSMADLDRLVAEGKVHYDEATGSWRQGAAAVKALGQEVKSTRDYLAEINAVAKQTAADGPAKLAKAFEELGLDFERANGRIGEGFQKTIGALDVLVAHTGASSAAIEEALAAAYNSAKTTAEIDAVIARQKQLAAQGKITGDALARSMAIAADAMAKVKGGSGDTKQAVAAIGDGFDEAAARAKGATDAMRAGLKGVQDEAKQTNASLTSSGGGGGRGDITRTVNAGSFYYKSVDINSLRGNAEGLANTLAGVEEELARYSQKVKDIPAYSEWSKYYGEKFQKEMEAMQARLKEELNKALAKESAKTNQAATQPPVTTVAPSTPSANPLGTRRPLSERITIELKGAGGSAELQADEANANALISLLKQQGLRQ</sequence>
<dbReference type="RefSeq" id="WP_060585870.1">
    <property type="nucleotide sequence ID" value="NZ_CP013067.1"/>
</dbReference>
<accession>A0A0S2SD32</accession>
<protein>
    <submittedName>
        <fullName evidence="4">Tail protein</fullName>
    </submittedName>
</protein>
<name>A0A0S2SD32_9GAMM</name>
<dbReference type="AlphaFoldDB" id="A0A0S2SD32"/>
<proteinExistence type="predicted"/>
<feature type="coiled-coil region" evidence="1">
    <location>
        <begin position="71"/>
        <end position="119"/>
    </location>
</feature>
<organism evidence="4 5">
    <name type="scientific">Aeromonas schubertii</name>
    <dbReference type="NCBI Taxonomy" id="652"/>
    <lineage>
        <taxon>Bacteria</taxon>
        <taxon>Pseudomonadati</taxon>
        <taxon>Pseudomonadota</taxon>
        <taxon>Gammaproteobacteria</taxon>
        <taxon>Aeromonadales</taxon>
        <taxon>Aeromonadaceae</taxon>
        <taxon>Aeromonas</taxon>
    </lineage>
</organism>
<dbReference type="EMBL" id="CP013067">
    <property type="protein sequence ID" value="ALP39639.1"/>
    <property type="molecule type" value="Genomic_DNA"/>
</dbReference>
<dbReference type="Pfam" id="PF20155">
    <property type="entry name" value="TMP_3"/>
    <property type="match status" value="1"/>
</dbReference>
<feature type="domain" description="Tape measure protein N-terminal" evidence="3">
    <location>
        <begin position="209"/>
        <end position="391"/>
    </location>
</feature>
<dbReference type="NCBIfam" id="TIGR02675">
    <property type="entry name" value="tape_meas_nterm"/>
    <property type="match status" value="1"/>
</dbReference>
<keyword evidence="1" id="KW-0175">Coiled coil</keyword>
<dbReference type="KEGG" id="asr:WL1483_220"/>
<evidence type="ECO:0000256" key="2">
    <source>
        <dbReference type="SAM" id="MobiDB-lite"/>
    </source>
</evidence>
<dbReference type="InterPro" id="IPR013491">
    <property type="entry name" value="Tape_meas_N"/>
</dbReference>
<evidence type="ECO:0000313" key="5">
    <source>
        <dbReference type="Proteomes" id="UP000058114"/>
    </source>
</evidence>
<dbReference type="PANTHER" id="PTHR38812">
    <property type="entry name" value="MU-LIKE PROPHAGE FLUMU PROTEIN GP42"/>
    <property type="match status" value="1"/>
</dbReference>
<evidence type="ECO:0000313" key="4">
    <source>
        <dbReference type="EMBL" id="ALP39639.1"/>
    </source>
</evidence>
<dbReference type="InterPro" id="IPR053058">
    <property type="entry name" value="Mulikevirus_tape_measure"/>
</dbReference>
<feature type="compositionally biased region" description="Low complexity" evidence="2">
    <location>
        <begin position="883"/>
        <end position="900"/>
    </location>
</feature>
<feature type="region of interest" description="Disordered" evidence="2">
    <location>
        <begin position="875"/>
        <end position="909"/>
    </location>
</feature>
<evidence type="ECO:0000256" key="1">
    <source>
        <dbReference type="SAM" id="Coils"/>
    </source>
</evidence>
<dbReference type="Proteomes" id="UP000058114">
    <property type="component" value="Chromosome"/>
</dbReference>